<proteinExistence type="predicted"/>
<organism evidence="1 2">
    <name type="scientific">Seminavis robusta</name>
    <dbReference type="NCBI Taxonomy" id="568900"/>
    <lineage>
        <taxon>Eukaryota</taxon>
        <taxon>Sar</taxon>
        <taxon>Stramenopiles</taxon>
        <taxon>Ochrophyta</taxon>
        <taxon>Bacillariophyta</taxon>
        <taxon>Bacillariophyceae</taxon>
        <taxon>Bacillariophycidae</taxon>
        <taxon>Naviculales</taxon>
        <taxon>Naviculaceae</taxon>
        <taxon>Seminavis</taxon>
    </lineage>
</organism>
<reference evidence="1" key="1">
    <citation type="submission" date="2020-06" db="EMBL/GenBank/DDBJ databases">
        <authorList>
            <consortium name="Plant Systems Biology data submission"/>
        </authorList>
    </citation>
    <scope>NUCLEOTIDE SEQUENCE</scope>
    <source>
        <strain evidence="1">D6</strain>
    </source>
</reference>
<name>A0A9N8EP79_9STRA</name>
<evidence type="ECO:0000313" key="1">
    <source>
        <dbReference type="EMBL" id="CAB9522170.1"/>
    </source>
</evidence>
<dbReference type="Proteomes" id="UP001153069">
    <property type="component" value="Unassembled WGS sequence"/>
</dbReference>
<evidence type="ECO:0000313" key="2">
    <source>
        <dbReference type="Proteomes" id="UP001153069"/>
    </source>
</evidence>
<dbReference type="EMBL" id="CAICTM010001272">
    <property type="protein sequence ID" value="CAB9522170.1"/>
    <property type="molecule type" value="Genomic_DNA"/>
</dbReference>
<sequence>MRDIFDDFEHLTHSLSEHPPEIAEMVSDHLVPVGAHGTFGLGLGGVWLPATTNSNSNLPPALWFPQDLINQHLVSFKNPTGTITNSHLELAGLITHEDVLAQQFLLRAAPLFPLEITALSTNGGPIRDS</sequence>
<keyword evidence="2" id="KW-1185">Reference proteome</keyword>
<dbReference type="AlphaFoldDB" id="A0A9N8EP79"/>
<comment type="caution">
    <text evidence="1">The sequence shown here is derived from an EMBL/GenBank/DDBJ whole genome shotgun (WGS) entry which is preliminary data.</text>
</comment>
<protein>
    <submittedName>
        <fullName evidence="1">Uncharacterized protein</fullName>
    </submittedName>
</protein>
<accession>A0A9N8EP79</accession>
<gene>
    <name evidence="1" type="ORF">SEMRO_1274_G258390.1</name>
</gene>